<dbReference type="GO" id="GO:0005794">
    <property type="term" value="C:Golgi apparatus"/>
    <property type="evidence" value="ECO:0007669"/>
    <property type="project" value="TreeGrafter"/>
</dbReference>
<protein>
    <recommendedName>
        <fullName evidence="5">PRA1 family protein</fullName>
    </recommendedName>
</protein>
<dbReference type="Proteomes" id="UP000052943">
    <property type="component" value="Unassembled WGS sequence"/>
</dbReference>
<evidence type="ECO:0000313" key="7">
    <source>
        <dbReference type="EMBL" id="KUF81544.1"/>
    </source>
</evidence>
<comment type="subcellular location">
    <subcellularLocation>
        <location evidence="1 5">Membrane</location>
        <topology evidence="1 5">Multi-pass membrane protein</topology>
    </subcellularLocation>
</comment>
<name>A0A0W8CBU9_PHYNI</name>
<keyword evidence="2 5" id="KW-0812">Transmembrane</keyword>
<organism evidence="7 8">
    <name type="scientific">Phytophthora nicotianae</name>
    <name type="common">Potato buckeye rot agent</name>
    <name type="synonym">Phytophthora parasitica</name>
    <dbReference type="NCBI Taxonomy" id="4792"/>
    <lineage>
        <taxon>Eukaryota</taxon>
        <taxon>Sar</taxon>
        <taxon>Stramenopiles</taxon>
        <taxon>Oomycota</taxon>
        <taxon>Peronosporomycetes</taxon>
        <taxon>Peronosporales</taxon>
        <taxon>Peronosporaceae</taxon>
        <taxon>Phytophthora</taxon>
    </lineage>
</organism>
<proteinExistence type="inferred from homology"/>
<dbReference type="STRING" id="4790.A0A0W8CBU9"/>
<evidence type="ECO:0000256" key="6">
    <source>
        <dbReference type="SAM" id="MobiDB-lite"/>
    </source>
</evidence>
<dbReference type="OrthoDB" id="63113at2759"/>
<dbReference type="PANTHER" id="PTHR19317:SF0">
    <property type="entry name" value="PRENYLATED RAB ACCEPTOR PROTEIN 1"/>
    <property type="match status" value="1"/>
</dbReference>
<dbReference type="AlphaFoldDB" id="A0A0W8CBU9"/>
<dbReference type="EMBL" id="LNFO01004120">
    <property type="protein sequence ID" value="KUF81544.1"/>
    <property type="molecule type" value="Genomic_DNA"/>
</dbReference>
<feature type="transmembrane region" description="Helical" evidence="5">
    <location>
        <begin position="171"/>
        <end position="188"/>
    </location>
</feature>
<keyword evidence="3 5" id="KW-1133">Transmembrane helix</keyword>
<evidence type="ECO:0000256" key="1">
    <source>
        <dbReference type="ARBA" id="ARBA00004141"/>
    </source>
</evidence>
<evidence type="ECO:0000256" key="4">
    <source>
        <dbReference type="ARBA" id="ARBA00023136"/>
    </source>
</evidence>
<feature type="transmembrane region" description="Helical" evidence="5">
    <location>
        <begin position="209"/>
        <end position="233"/>
    </location>
</feature>
<evidence type="ECO:0000256" key="3">
    <source>
        <dbReference type="ARBA" id="ARBA00022989"/>
    </source>
</evidence>
<comment type="caution">
    <text evidence="7">The sequence shown here is derived from an EMBL/GenBank/DDBJ whole genome shotgun (WGS) entry which is preliminary data.</text>
</comment>
<keyword evidence="4 5" id="KW-0472">Membrane</keyword>
<dbReference type="InterPro" id="IPR004895">
    <property type="entry name" value="Prenylated_rab_accept_PRA1"/>
</dbReference>
<feature type="transmembrane region" description="Helical" evidence="5">
    <location>
        <begin position="146"/>
        <end position="165"/>
    </location>
</feature>
<dbReference type="PANTHER" id="PTHR19317">
    <property type="entry name" value="PRENYLATED RAB ACCEPTOR 1-RELATED"/>
    <property type="match status" value="1"/>
</dbReference>
<gene>
    <name evidence="7" type="ORF">AM587_10008899</name>
</gene>
<accession>A0A0W8CBU9</accession>
<evidence type="ECO:0000313" key="8">
    <source>
        <dbReference type="Proteomes" id="UP000052943"/>
    </source>
</evidence>
<sequence>MNAHTATVHAQIGVMHCKHYARHLLDAESEGRGPRQIASSPNRSSDTSFPSVESVAMPPMLNSSSIHAHMSPPSSPRVRKLDVVDLNAGSRDMSQRDLGHVILDTLQQRVTIASLRSLVSCTGIGETEPFNLPPQHRMLARMKTNANYFLTNYLLLMVGVFAFLLLFFHPVQLLVCIIVGYGWHIFLTKKEIPTDRFEVLGRRLSEQDILLAATGSTMVFLLFFVLPTVIFALSVSSLASATHALLRNNRLKDDSLNARQGPATSSDVDELA</sequence>
<feature type="compositionally biased region" description="Polar residues" evidence="6">
    <location>
        <begin position="37"/>
        <end position="51"/>
    </location>
</feature>
<reference evidence="7 8" key="1">
    <citation type="submission" date="2015-11" db="EMBL/GenBank/DDBJ databases">
        <title>Genomes and virulence difference between two physiological races of Phytophthora nicotianae.</title>
        <authorList>
            <person name="Liu H."/>
            <person name="Ma X."/>
            <person name="Yu H."/>
            <person name="Fang D."/>
            <person name="Li Y."/>
            <person name="Wang X."/>
            <person name="Wang W."/>
            <person name="Dong Y."/>
            <person name="Xiao B."/>
        </authorList>
    </citation>
    <scope>NUCLEOTIDE SEQUENCE [LARGE SCALE GENOMIC DNA]</scope>
    <source>
        <strain evidence="8">race 0</strain>
    </source>
</reference>
<dbReference type="GO" id="GO:0016020">
    <property type="term" value="C:membrane"/>
    <property type="evidence" value="ECO:0007669"/>
    <property type="project" value="UniProtKB-SubCell"/>
</dbReference>
<comment type="similarity">
    <text evidence="5">Belongs to the PRA1 family.</text>
</comment>
<evidence type="ECO:0000256" key="2">
    <source>
        <dbReference type="ARBA" id="ARBA00022692"/>
    </source>
</evidence>
<feature type="region of interest" description="Disordered" evidence="6">
    <location>
        <begin position="27"/>
        <end position="54"/>
    </location>
</feature>
<dbReference type="Pfam" id="PF03208">
    <property type="entry name" value="PRA1"/>
    <property type="match status" value="1"/>
</dbReference>
<evidence type="ECO:0000256" key="5">
    <source>
        <dbReference type="RuleBase" id="RU363107"/>
    </source>
</evidence>